<dbReference type="InterPro" id="IPR006564">
    <property type="entry name" value="Znf_PMZ"/>
</dbReference>
<keyword evidence="3 5" id="KW-0863">Zinc-finger</keyword>
<dbReference type="InterPro" id="IPR031052">
    <property type="entry name" value="FHY3/FAR1"/>
</dbReference>
<evidence type="ECO:0000313" key="9">
    <source>
        <dbReference type="Proteomes" id="UP001459277"/>
    </source>
</evidence>
<evidence type="ECO:0000256" key="2">
    <source>
        <dbReference type="ARBA" id="ARBA00022723"/>
    </source>
</evidence>
<evidence type="ECO:0000256" key="6">
    <source>
        <dbReference type="RuleBase" id="RU367018"/>
    </source>
</evidence>
<dbReference type="EMBL" id="JAZDWU010000008">
    <property type="protein sequence ID" value="KAK9994676.1"/>
    <property type="molecule type" value="Genomic_DNA"/>
</dbReference>
<evidence type="ECO:0000313" key="8">
    <source>
        <dbReference type="EMBL" id="KAK9994676.1"/>
    </source>
</evidence>
<keyword evidence="9" id="KW-1185">Reference proteome</keyword>
<sequence>MAEIMDLESDKGMRFSELDEVFRCKQGAPQKAVKKSGILGHAAQDQVDCQDTIGVFEVKEENSERVRIVRFDHLNSNISCSCKKFESLGILCCHALRVFSIKNLTRIPSQYILKCWTKEAKKGMMTYEQDNHSLSNDKEAKIVWRNSMMRIANTIISKSQGEDNLKRICQKLLLELDEKIERELSRVKFGVDANVEENEVIQCDTTDEMPHLPNEVSVFNPPCVRSKENNK</sequence>
<dbReference type="Pfam" id="PF04434">
    <property type="entry name" value="SWIM"/>
    <property type="match status" value="1"/>
</dbReference>
<evidence type="ECO:0000256" key="4">
    <source>
        <dbReference type="ARBA" id="ARBA00022833"/>
    </source>
</evidence>
<keyword evidence="6" id="KW-0539">Nucleus</keyword>
<feature type="domain" description="SWIM-type" evidence="7">
    <location>
        <begin position="56"/>
        <end position="103"/>
    </location>
</feature>
<dbReference type="GO" id="GO:0005634">
    <property type="term" value="C:nucleus"/>
    <property type="evidence" value="ECO:0007669"/>
    <property type="project" value="UniProtKB-SubCell"/>
</dbReference>
<evidence type="ECO:0000256" key="5">
    <source>
        <dbReference type="PROSITE-ProRule" id="PRU00325"/>
    </source>
</evidence>
<proteinExistence type="inferred from homology"/>
<comment type="subcellular location">
    <subcellularLocation>
        <location evidence="6">Nucleus</location>
    </subcellularLocation>
</comment>
<gene>
    <name evidence="8" type="ORF">SO802_024379</name>
</gene>
<evidence type="ECO:0000256" key="1">
    <source>
        <dbReference type="ARBA" id="ARBA00005889"/>
    </source>
</evidence>
<dbReference type="GO" id="GO:0006355">
    <property type="term" value="P:regulation of DNA-templated transcription"/>
    <property type="evidence" value="ECO:0007669"/>
    <property type="project" value="UniProtKB-UniRule"/>
</dbReference>
<comment type="function">
    <text evidence="6">Putative transcription activator involved in regulating light control of development.</text>
</comment>
<reference evidence="8 9" key="1">
    <citation type="submission" date="2024-01" db="EMBL/GenBank/DDBJ databases">
        <title>A telomere-to-telomere, gap-free genome of sweet tea (Lithocarpus litseifolius).</title>
        <authorList>
            <person name="Zhou J."/>
        </authorList>
    </citation>
    <scope>NUCLEOTIDE SEQUENCE [LARGE SCALE GENOMIC DNA]</scope>
    <source>
        <strain evidence="8">Zhou-2022a</strain>
        <tissue evidence="8">Leaf</tissue>
    </source>
</reference>
<dbReference type="SMART" id="SM00575">
    <property type="entry name" value="ZnF_PMZ"/>
    <property type="match status" value="1"/>
</dbReference>
<accession>A0AAW2CA45</accession>
<dbReference type="AlphaFoldDB" id="A0AAW2CA45"/>
<keyword evidence="4 6" id="KW-0862">Zinc</keyword>
<protein>
    <recommendedName>
        <fullName evidence="6">Protein FAR1-RELATED SEQUENCE</fullName>
    </recommendedName>
</protein>
<keyword evidence="2 6" id="KW-0479">Metal-binding</keyword>
<evidence type="ECO:0000259" key="7">
    <source>
        <dbReference type="PROSITE" id="PS50966"/>
    </source>
</evidence>
<comment type="similarity">
    <text evidence="1 6">Belongs to the FHY3/FAR1 family.</text>
</comment>
<dbReference type="InterPro" id="IPR007527">
    <property type="entry name" value="Znf_SWIM"/>
</dbReference>
<name>A0AAW2CA45_9ROSI</name>
<dbReference type="GO" id="GO:0008270">
    <property type="term" value="F:zinc ion binding"/>
    <property type="evidence" value="ECO:0007669"/>
    <property type="project" value="UniProtKB-UniRule"/>
</dbReference>
<comment type="caution">
    <text evidence="8">The sequence shown here is derived from an EMBL/GenBank/DDBJ whole genome shotgun (WGS) entry which is preliminary data.</text>
</comment>
<dbReference type="PANTHER" id="PTHR31669">
    <property type="entry name" value="PROTEIN FAR1-RELATED SEQUENCE 10-RELATED"/>
    <property type="match status" value="1"/>
</dbReference>
<dbReference type="Proteomes" id="UP001459277">
    <property type="component" value="Unassembled WGS sequence"/>
</dbReference>
<dbReference type="PANTHER" id="PTHR31669:SF282">
    <property type="entry name" value="PROTEIN FAR1-RELATED SEQUENCE"/>
    <property type="match status" value="1"/>
</dbReference>
<evidence type="ECO:0000256" key="3">
    <source>
        <dbReference type="ARBA" id="ARBA00022771"/>
    </source>
</evidence>
<organism evidence="8 9">
    <name type="scientific">Lithocarpus litseifolius</name>
    <dbReference type="NCBI Taxonomy" id="425828"/>
    <lineage>
        <taxon>Eukaryota</taxon>
        <taxon>Viridiplantae</taxon>
        <taxon>Streptophyta</taxon>
        <taxon>Embryophyta</taxon>
        <taxon>Tracheophyta</taxon>
        <taxon>Spermatophyta</taxon>
        <taxon>Magnoliopsida</taxon>
        <taxon>eudicotyledons</taxon>
        <taxon>Gunneridae</taxon>
        <taxon>Pentapetalae</taxon>
        <taxon>rosids</taxon>
        <taxon>fabids</taxon>
        <taxon>Fagales</taxon>
        <taxon>Fagaceae</taxon>
        <taxon>Lithocarpus</taxon>
    </lineage>
</organism>
<dbReference type="PROSITE" id="PS50966">
    <property type="entry name" value="ZF_SWIM"/>
    <property type="match status" value="1"/>
</dbReference>